<dbReference type="GO" id="GO:0005829">
    <property type="term" value="C:cytosol"/>
    <property type="evidence" value="ECO:0007669"/>
    <property type="project" value="TreeGrafter"/>
</dbReference>
<dbReference type="InterPro" id="IPR051199">
    <property type="entry name" value="LPS_LOS_Heptosyltrfase"/>
</dbReference>
<dbReference type="EMBL" id="FTOA01000003">
    <property type="protein sequence ID" value="SIS71706.1"/>
    <property type="molecule type" value="Genomic_DNA"/>
</dbReference>
<keyword evidence="2 3" id="KW-0808">Transferase</keyword>
<dbReference type="GO" id="GO:0008713">
    <property type="term" value="F:ADP-heptose-lipopolysaccharide heptosyltransferase activity"/>
    <property type="evidence" value="ECO:0007669"/>
    <property type="project" value="TreeGrafter"/>
</dbReference>
<accession>A0A1N7LD12</accession>
<keyword evidence="1" id="KW-0328">Glycosyltransferase</keyword>
<keyword evidence="4" id="KW-1185">Reference proteome</keyword>
<evidence type="ECO:0000256" key="2">
    <source>
        <dbReference type="ARBA" id="ARBA00022679"/>
    </source>
</evidence>
<dbReference type="PANTHER" id="PTHR30160">
    <property type="entry name" value="TETRAACYLDISACCHARIDE 4'-KINASE-RELATED"/>
    <property type="match status" value="1"/>
</dbReference>
<dbReference type="RefSeq" id="WP_076399876.1">
    <property type="nucleotide sequence ID" value="NZ_FTOA01000003.1"/>
</dbReference>
<dbReference type="AlphaFoldDB" id="A0A1N7LD12"/>
<dbReference type="InterPro" id="IPR002201">
    <property type="entry name" value="Glyco_trans_9"/>
</dbReference>
<evidence type="ECO:0000313" key="3">
    <source>
        <dbReference type="EMBL" id="SIS71706.1"/>
    </source>
</evidence>
<dbReference type="Proteomes" id="UP000185678">
    <property type="component" value="Unassembled WGS sequence"/>
</dbReference>
<name>A0A1N7LD12_9PROT</name>
<reference evidence="3 4" key="1">
    <citation type="submission" date="2017-01" db="EMBL/GenBank/DDBJ databases">
        <authorList>
            <person name="Mah S.A."/>
            <person name="Swanson W.J."/>
            <person name="Moy G.W."/>
            <person name="Vacquier V.D."/>
        </authorList>
    </citation>
    <scope>NUCLEOTIDE SEQUENCE [LARGE SCALE GENOMIC DNA]</scope>
    <source>
        <strain evidence="3 4">DSM 11589</strain>
    </source>
</reference>
<protein>
    <submittedName>
        <fullName evidence="3">ADP-heptose:LPS heptosyltransferase</fullName>
    </submittedName>
</protein>
<proteinExistence type="predicted"/>
<gene>
    <name evidence="3" type="ORF">SAMN05421779_103254</name>
</gene>
<evidence type="ECO:0000313" key="4">
    <source>
        <dbReference type="Proteomes" id="UP000185678"/>
    </source>
</evidence>
<dbReference type="CDD" id="cd03789">
    <property type="entry name" value="GT9_LPS_heptosyltransferase"/>
    <property type="match status" value="1"/>
</dbReference>
<dbReference type="GO" id="GO:0009244">
    <property type="term" value="P:lipopolysaccharide core region biosynthetic process"/>
    <property type="evidence" value="ECO:0007669"/>
    <property type="project" value="TreeGrafter"/>
</dbReference>
<evidence type="ECO:0000256" key="1">
    <source>
        <dbReference type="ARBA" id="ARBA00022676"/>
    </source>
</evidence>
<dbReference type="Pfam" id="PF01075">
    <property type="entry name" value="Glyco_transf_9"/>
    <property type="match status" value="1"/>
</dbReference>
<sequence>MSDRLLFITSTRIGDAVLTSGLLSYLIEEMNGPLVTVACGPVAAPLFAGVPNLERLIAMPKKKRAGHWLSLWSQVVGTAWHTVVDLRGSAMAWTLPLVQRRLVPGKAPEHLHRVQAAATVIGREANPPLPHLWTLPHHRATAAAVVPDDDFILALGPAANWRAKTWRAENFAELARRLTAEDGPLPRGKVVVIAGPGEEAQAAPVLAAVPEHRRISLVGANDLLTVAACLQRCSLFVGNDSGLMHMAAAMGTPTVGLFGPSRVDHFGPCGLRTAVVQTTVPYAELMPPGVDLRDSDSLMDSITVDMVQHTAQDLLWGPDHG</sequence>
<dbReference type="Gene3D" id="3.40.50.2000">
    <property type="entry name" value="Glycogen Phosphorylase B"/>
    <property type="match status" value="2"/>
</dbReference>
<dbReference type="OrthoDB" id="9797795at2"/>
<dbReference type="STRING" id="80876.SAMN05421779_103254"/>
<organism evidence="3 4">
    <name type="scientific">Insolitispirillum peregrinum</name>
    <dbReference type="NCBI Taxonomy" id="80876"/>
    <lineage>
        <taxon>Bacteria</taxon>
        <taxon>Pseudomonadati</taxon>
        <taxon>Pseudomonadota</taxon>
        <taxon>Alphaproteobacteria</taxon>
        <taxon>Rhodospirillales</taxon>
        <taxon>Novispirillaceae</taxon>
        <taxon>Insolitispirillum</taxon>
    </lineage>
</organism>
<dbReference type="SUPFAM" id="SSF53756">
    <property type="entry name" value="UDP-Glycosyltransferase/glycogen phosphorylase"/>
    <property type="match status" value="1"/>
</dbReference>